<evidence type="ECO:0000313" key="9">
    <source>
        <dbReference type="EMBL" id="PIR71637.1"/>
    </source>
</evidence>
<reference evidence="10" key="1">
    <citation type="submission" date="2017-09" db="EMBL/GenBank/DDBJ databases">
        <title>Depth-based differentiation of microbial function through sediment-hosted aquifers and enrichment of novel symbionts in the deep terrestrial subsurface.</title>
        <authorList>
            <person name="Probst A.J."/>
            <person name="Ladd B."/>
            <person name="Jarett J.K."/>
            <person name="Geller-Mcgrath D.E."/>
            <person name="Sieber C.M.K."/>
            <person name="Emerson J.B."/>
            <person name="Anantharaman K."/>
            <person name="Thomas B.C."/>
            <person name="Malmstrom R."/>
            <person name="Stieglmeier M."/>
            <person name="Klingl A."/>
            <person name="Woyke T."/>
            <person name="Ryan C.M."/>
            <person name="Banfield J.F."/>
        </authorList>
    </citation>
    <scope>NUCLEOTIDE SEQUENCE [LARGE SCALE GENOMIC DNA]</scope>
</reference>
<dbReference type="InterPro" id="IPR034137">
    <property type="entry name" value="TOPRIM_RecR"/>
</dbReference>
<dbReference type="EMBL" id="PFCK01000040">
    <property type="protein sequence ID" value="PIR71637.1"/>
    <property type="molecule type" value="Genomic_DNA"/>
</dbReference>
<evidence type="ECO:0000313" key="10">
    <source>
        <dbReference type="Proteomes" id="UP000228909"/>
    </source>
</evidence>
<evidence type="ECO:0000256" key="5">
    <source>
        <dbReference type="ARBA" id="ARBA00023172"/>
    </source>
</evidence>
<dbReference type="Pfam" id="PF21175">
    <property type="entry name" value="RecR_C"/>
    <property type="match status" value="1"/>
</dbReference>
<name>A0A2H0TJE3_9BACT</name>
<evidence type="ECO:0000259" key="8">
    <source>
        <dbReference type="PROSITE" id="PS50880"/>
    </source>
</evidence>
<dbReference type="HAMAP" id="MF_00017">
    <property type="entry name" value="RecR"/>
    <property type="match status" value="1"/>
</dbReference>
<comment type="caution">
    <text evidence="7">Lacks conserved residue(s) required for the propagation of feature annotation.</text>
</comment>
<protein>
    <recommendedName>
        <fullName evidence="7">Recombination protein RecR</fullName>
    </recommendedName>
</protein>
<comment type="function">
    <text evidence="7">May play a role in DNA repair. It seems to be involved in an RecBC-independent recombinational process of DNA repair. It may act with RecF and RecO.</text>
</comment>
<dbReference type="InterPro" id="IPR000093">
    <property type="entry name" value="DNA_Rcmb_RecR"/>
</dbReference>
<dbReference type="GO" id="GO:0006310">
    <property type="term" value="P:DNA recombination"/>
    <property type="evidence" value="ECO:0007669"/>
    <property type="project" value="UniProtKB-UniRule"/>
</dbReference>
<feature type="domain" description="Toprim" evidence="8">
    <location>
        <begin position="81"/>
        <end position="177"/>
    </location>
</feature>
<keyword evidence="5 7" id="KW-0233">DNA recombination</keyword>
<keyword evidence="3 7" id="KW-0863">Zinc-finger</keyword>
<dbReference type="InterPro" id="IPR023627">
    <property type="entry name" value="Rcmb_RecR"/>
</dbReference>
<dbReference type="Gene3D" id="6.10.250.240">
    <property type="match status" value="1"/>
</dbReference>
<accession>A0A2H0TJE3</accession>
<dbReference type="GO" id="GO:0008270">
    <property type="term" value="F:zinc ion binding"/>
    <property type="evidence" value="ECO:0007669"/>
    <property type="project" value="UniProtKB-KW"/>
</dbReference>
<proteinExistence type="inferred from homology"/>
<dbReference type="GO" id="GO:0003677">
    <property type="term" value="F:DNA binding"/>
    <property type="evidence" value="ECO:0007669"/>
    <property type="project" value="UniProtKB-UniRule"/>
</dbReference>
<comment type="similarity">
    <text evidence="7">Belongs to the RecR family.</text>
</comment>
<dbReference type="Proteomes" id="UP000228909">
    <property type="component" value="Unassembled WGS sequence"/>
</dbReference>
<evidence type="ECO:0000256" key="6">
    <source>
        <dbReference type="ARBA" id="ARBA00023204"/>
    </source>
</evidence>
<dbReference type="PROSITE" id="PS01300">
    <property type="entry name" value="RECR"/>
    <property type="match status" value="1"/>
</dbReference>
<dbReference type="PROSITE" id="PS50880">
    <property type="entry name" value="TOPRIM"/>
    <property type="match status" value="1"/>
</dbReference>
<organism evidence="9 10">
    <name type="scientific">Candidatus Nealsonbacteria bacterium CG10_big_fil_rev_8_21_14_0_10_37_25</name>
    <dbReference type="NCBI Taxonomy" id="1974711"/>
    <lineage>
        <taxon>Bacteria</taxon>
        <taxon>Candidatus Nealsoniibacteriota</taxon>
    </lineage>
</organism>
<dbReference type="CDD" id="cd01025">
    <property type="entry name" value="TOPRIM_recR"/>
    <property type="match status" value="1"/>
</dbReference>
<dbReference type="PANTHER" id="PTHR30446">
    <property type="entry name" value="RECOMBINATION PROTEIN RECR"/>
    <property type="match status" value="1"/>
</dbReference>
<keyword evidence="2 7" id="KW-0227">DNA damage</keyword>
<dbReference type="Pfam" id="PF13662">
    <property type="entry name" value="Toprim_4"/>
    <property type="match status" value="1"/>
</dbReference>
<keyword evidence="4 7" id="KW-0862">Zinc</keyword>
<dbReference type="Pfam" id="PF21176">
    <property type="entry name" value="RecR_HhH"/>
    <property type="match status" value="1"/>
</dbReference>
<comment type="caution">
    <text evidence="9">The sequence shown here is derived from an EMBL/GenBank/DDBJ whole genome shotgun (WGS) entry which is preliminary data.</text>
</comment>
<dbReference type="Gene3D" id="1.10.8.420">
    <property type="entry name" value="RecR Domain 1"/>
    <property type="match status" value="1"/>
</dbReference>
<dbReference type="AlphaFoldDB" id="A0A2H0TJE3"/>
<dbReference type="Gene3D" id="3.40.1360.10">
    <property type="match status" value="1"/>
</dbReference>
<dbReference type="GO" id="GO:0006281">
    <property type="term" value="P:DNA repair"/>
    <property type="evidence" value="ECO:0007669"/>
    <property type="project" value="UniProtKB-UniRule"/>
</dbReference>
<dbReference type="InterPro" id="IPR015967">
    <property type="entry name" value="Rcmb_RecR_Znf"/>
</dbReference>
<gene>
    <name evidence="7" type="primary">recR</name>
    <name evidence="9" type="ORF">COU43_01455</name>
</gene>
<keyword evidence="1 7" id="KW-0479">Metal-binding</keyword>
<evidence type="ECO:0000256" key="2">
    <source>
        <dbReference type="ARBA" id="ARBA00022763"/>
    </source>
</evidence>
<keyword evidence="6 7" id="KW-0234">DNA repair</keyword>
<dbReference type="SMART" id="SM00493">
    <property type="entry name" value="TOPRIM"/>
    <property type="match status" value="1"/>
</dbReference>
<evidence type="ECO:0000256" key="3">
    <source>
        <dbReference type="ARBA" id="ARBA00022771"/>
    </source>
</evidence>
<dbReference type="NCBIfam" id="TIGR00615">
    <property type="entry name" value="recR"/>
    <property type="match status" value="1"/>
</dbReference>
<dbReference type="SUPFAM" id="SSF111304">
    <property type="entry name" value="Recombination protein RecR"/>
    <property type="match status" value="1"/>
</dbReference>
<evidence type="ECO:0000256" key="1">
    <source>
        <dbReference type="ARBA" id="ARBA00022723"/>
    </source>
</evidence>
<dbReference type="InterPro" id="IPR006171">
    <property type="entry name" value="TOPRIM_dom"/>
</dbReference>
<evidence type="ECO:0000256" key="4">
    <source>
        <dbReference type="ARBA" id="ARBA00022833"/>
    </source>
</evidence>
<sequence length="198" mass="22466">MYSPTIQKLIDLFSKFPTVGPRTASRFVFYLMRKPKEEIEELINSISNLKKNVKICSLCFNSYEAEGESCKICSHPSRDKSLLCVVANETDLQALEKTKEYQGLYFILGGTVSRLKKADIEKLRIKELQVRIKNHPEIKEIILALNPTAEGEATTLYLERLLKPLNKKITRLGRGLPVGGELEYADEETLSSALESRK</sequence>
<dbReference type="PANTHER" id="PTHR30446:SF0">
    <property type="entry name" value="RECOMBINATION PROTEIN RECR"/>
    <property type="match status" value="1"/>
</dbReference>
<evidence type="ECO:0000256" key="7">
    <source>
        <dbReference type="HAMAP-Rule" id="MF_00017"/>
    </source>
</evidence>